<dbReference type="Pfam" id="PF22691">
    <property type="entry name" value="Thiolase_C_1"/>
    <property type="match status" value="1"/>
</dbReference>
<dbReference type="InterPro" id="IPR016039">
    <property type="entry name" value="Thiolase-like"/>
</dbReference>
<dbReference type="PIRSF" id="PIRSF000429">
    <property type="entry name" value="Ac-CoA_Ac_transf"/>
    <property type="match status" value="1"/>
</dbReference>
<dbReference type="InterPro" id="IPR002155">
    <property type="entry name" value="Thiolase"/>
</dbReference>
<keyword evidence="3" id="KW-0808">Transferase</keyword>
<dbReference type="OrthoDB" id="9790314at2"/>
<proteinExistence type="predicted"/>
<feature type="domain" description="Thiolase C-terminal" evidence="1">
    <location>
        <begin position="237"/>
        <end position="381"/>
    </location>
</feature>
<dbReference type="Proteomes" id="UP000051562">
    <property type="component" value="Unassembled WGS sequence"/>
</dbReference>
<dbReference type="GO" id="GO:0003988">
    <property type="term" value="F:acetyl-CoA C-acyltransferase activity"/>
    <property type="evidence" value="ECO:0007669"/>
    <property type="project" value="UniProtKB-ARBA"/>
</dbReference>
<evidence type="ECO:0000313" key="5">
    <source>
        <dbReference type="Proteomes" id="UP000190130"/>
    </source>
</evidence>
<dbReference type="RefSeq" id="WP_055730981.1">
    <property type="nucleotide sequence ID" value="NZ_FUYX01000002.1"/>
</dbReference>
<reference evidence="3 5" key="2">
    <citation type="submission" date="2017-02" db="EMBL/GenBank/DDBJ databases">
        <authorList>
            <person name="Peterson S.W."/>
        </authorList>
    </citation>
    <scope>NUCLEOTIDE SEQUENCE [LARGE SCALE GENOMIC DNA]</scope>
    <source>
        <strain evidence="3 5">DSM 9653</strain>
    </source>
</reference>
<evidence type="ECO:0000313" key="3">
    <source>
        <dbReference type="EMBL" id="SKB44073.1"/>
    </source>
</evidence>
<dbReference type="PANTHER" id="PTHR42870:SF1">
    <property type="entry name" value="NON-SPECIFIC LIPID-TRANSFER PROTEIN-LIKE 2"/>
    <property type="match status" value="1"/>
</dbReference>
<keyword evidence="4" id="KW-1185">Reference proteome</keyword>
<dbReference type="InterPro" id="IPR055140">
    <property type="entry name" value="Thiolase_C_2"/>
</dbReference>
<evidence type="ECO:0000313" key="4">
    <source>
        <dbReference type="Proteomes" id="UP000051562"/>
    </source>
</evidence>
<dbReference type="NCBIfam" id="NF004811">
    <property type="entry name" value="PRK06158.1"/>
    <property type="match status" value="1"/>
</dbReference>
<protein>
    <submittedName>
        <fullName evidence="3">Acetyl-CoA acetyltransferase</fullName>
    </submittedName>
</protein>
<dbReference type="PANTHER" id="PTHR42870">
    <property type="entry name" value="ACETYL-COA C-ACETYLTRANSFERASE"/>
    <property type="match status" value="1"/>
</dbReference>
<dbReference type="Gene3D" id="3.40.47.10">
    <property type="match status" value="1"/>
</dbReference>
<evidence type="ECO:0000313" key="2">
    <source>
        <dbReference type="EMBL" id="KQK27714.1"/>
    </source>
</evidence>
<dbReference type="SUPFAM" id="SSF53901">
    <property type="entry name" value="Thiolase-like"/>
    <property type="match status" value="2"/>
</dbReference>
<dbReference type="AlphaFoldDB" id="A0A0Q3SQH8"/>
<dbReference type="EMBL" id="LMAR01000094">
    <property type="protein sequence ID" value="KQK27714.1"/>
    <property type="molecule type" value="Genomic_DNA"/>
</dbReference>
<sequence length="383" mass="40411">MRPVYIAGAAETPLGEVNDHNELSMIALAASEALAEAGLSIRDVDGLFVNYMGEEGSVQVGEYLGIQPRYADSTDFGGAAFEAHVHKAIAAINAGFCEVALITYASRQRSRRARHREPPAGGMGVPMLQQLEVPTGLPAPIGRYALYAARHMHLFGTTREQMAEVAVAARMWAMRNPKAWARKPLGIDQVLSSAPICDPLTRLDCCLVTDGGGAIVVTTAERARDAAKKAVRVIGAAQSQNHWLVSQMPDLDREGMPGRRCGPEAFAMAGIRPADVDVFQPYDSFTISVLIALEDLGFCKPGEGGAFAQTGALRPGGSLPSMTSGGGLSYNHPGALGLMLLIEAVRQLRGEAGERQVPGARIGVAHGTGGFLSTASTVVLAHD</sequence>
<dbReference type="Proteomes" id="UP000190130">
    <property type="component" value="Unassembled WGS sequence"/>
</dbReference>
<evidence type="ECO:0000259" key="1">
    <source>
        <dbReference type="Pfam" id="PF22691"/>
    </source>
</evidence>
<gene>
    <name evidence="2" type="ORF">ARD30_25350</name>
    <name evidence="3" type="ORF">SAMN05660750_00675</name>
</gene>
<organism evidence="2 4">
    <name type="scientific">Bosea thiooxidans</name>
    <dbReference type="NCBI Taxonomy" id="53254"/>
    <lineage>
        <taxon>Bacteria</taxon>
        <taxon>Pseudomonadati</taxon>
        <taxon>Pseudomonadota</taxon>
        <taxon>Alphaproteobacteria</taxon>
        <taxon>Hyphomicrobiales</taxon>
        <taxon>Boseaceae</taxon>
        <taxon>Bosea</taxon>
    </lineage>
</organism>
<dbReference type="CDD" id="cd00829">
    <property type="entry name" value="SCP-x_thiolase"/>
    <property type="match status" value="1"/>
</dbReference>
<dbReference type="STRING" id="53254.SAMN05660750_00675"/>
<accession>A0A0Q3SQH8</accession>
<name>A0A0Q3SQH8_9HYPH</name>
<dbReference type="EMBL" id="FUYX01000002">
    <property type="protein sequence ID" value="SKB44073.1"/>
    <property type="molecule type" value="Genomic_DNA"/>
</dbReference>
<reference evidence="2 4" key="1">
    <citation type="submission" date="2015-10" db="EMBL/GenBank/DDBJ databases">
        <title>Draft genome of Bosea thiooxidans.</title>
        <authorList>
            <person name="Wang X."/>
        </authorList>
    </citation>
    <scope>NUCLEOTIDE SEQUENCE [LARGE SCALE GENOMIC DNA]</scope>
    <source>
        <strain evidence="2 4">CGMCC 9174</strain>
    </source>
</reference>